<protein>
    <recommendedName>
        <fullName evidence="4">Helix-turn-helix domain-containing protein</fullName>
    </recommendedName>
</protein>
<evidence type="ECO:0000313" key="2">
    <source>
        <dbReference type="EMBL" id="MBB3105381.1"/>
    </source>
</evidence>
<proteinExistence type="predicted"/>
<sequence>MRHTIDEAASLVGRTRRSLYRAMAEGRLSYGLQPDGRRYIDTAELLRVYGPFESPSHGVTLEMSHGVTVPGDLGDVIAKAVAEALEPLRKEIEQLREALLRIDHKPPPAKAVPAADRPAPQSFADLLEGLGD</sequence>
<evidence type="ECO:0008006" key="4">
    <source>
        <dbReference type="Google" id="ProtNLM"/>
    </source>
</evidence>
<keyword evidence="3" id="KW-1185">Reference proteome</keyword>
<dbReference type="EMBL" id="JACHXI010000038">
    <property type="protein sequence ID" value="MBB3105381.1"/>
    <property type="molecule type" value="Genomic_DNA"/>
</dbReference>
<dbReference type="Proteomes" id="UP000549250">
    <property type="component" value="Unassembled WGS sequence"/>
</dbReference>
<feature type="region of interest" description="Disordered" evidence="1">
    <location>
        <begin position="106"/>
        <end position="132"/>
    </location>
</feature>
<dbReference type="RefSeq" id="WP_183168215.1">
    <property type="nucleotide sequence ID" value="NZ_JACHXI010000038.1"/>
</dbReference>
<evidence type="ECO:0000256" key="1">
    <source>
        <dbReference type="SAM" id="MobiDB-lite"/>
    </source>
</evidence>
<feature type="compositionally biased region" description="Low complexity" evidence="1">
    <location>
        <begin position="111"/>
        <end position="120"/>
    </location>
</feature>
<organism evidence="2 3">
    <name type="scientific">Azomonas macrocytogenes</name>
    <name type="common">Azotobacter macrocytogenes</name>
    <dbReference type="NCBI Taxonomy" id="69962"/>
    <lineage>
        <taxon>Bacteria</taxon>
        <taxon>Pseudomonadati</taxon>
        <taxon>Pseudomonadota</taxon>
        <taxon>Gammaproteobacteria</taxon>
        <taxon>Pseudomonadales</taxon>
        <taxon>Pseudomonadaceae</taxon>
        <taxon>Azomonas</taxon>
    </lineage>
</organism>
<reference evidence="2 3" key="1">
    <citation type="submission" date="2020-08" db="EMBL/GenBank/DDBJ databases">
        <title>Genomic Encyclopedia of Type Strains, Phase III (KMG-III): the genomes of soil and plant-associated and newly described type strains.</title>
        <authorList>
            <person name="Whitman W."/>
        </authorList>
    </citation>
    <scope>NUCLEOTIDE SEQUENCE [LARGE SCALE GENOMIC DNA]</scope>
    <source>
        <strain evidence="2 3">CECT 4462</strain>
    </source>
</reference>
<evidence type="ECO:0000313" key="3">
    <source>
        <dbReference type="Proteomes" id="UP000549250"/>
    </source>
</evidence>
<accession>A0A839T7C6</accession>
<comment type="caution">
    <text evidence="2">The sequence shown here is derived from an EMBL/GenBank/DDBJ whole genome shotgun (WGS) entry which is preliminary data.</text>
</comment>
<gene>
    <name evidence="2" type="ORF">FHR87_003818</name>
</gene>
<dbReference type="AlphaFoldDB" id="A0A839T7C6"/>
<name>A0A839T7C6_AZOMA</name>